<dbReference type="STRING" id="2045.KR76_16000"/>
<name>A0A0A1DKG3_NOCSI</name>
<dbReference type="Proteomes" id="UP000030300">
    <property type="component" value="Chromosome"/>
</dbReference>
<proteinExistence type="predicted"/>
<organism evidence="1 2">
    <name type="scientific">Nocardioides simplex</name>
    <name type="common">Arthrobacter simplex</name>
    <dbReference type="NCBI Taxonomy" id="2045"/>
    <lineage>
        <taxon>Bacteria</taxon>
        <taxon>Bacillati</taxon>
        <taxon>Actinomycetota</taxon>
        <taxon>Actinomycetes</taxon>
        <taxon>Propionibacteriales</taxon>
        <taxon>Nocardioidaceae</taxon>
        <taxon>Pimelobacter</taxon>
    </lineage>
</organism>
<dbReference type="RefSeq" id="WP_038679672.1">
    <property type="nucleotide sequence ID" value="NZ_BJMC01000026.1"/>
</dbReference>
<keyword evidence="2" id="KW-1185">Reference proteome</keyword>
<dbReference type="AlphaFoldDB" id="A0A0A1DKG3"/>
<protein>
    <submittedName>
        <fullName evidence="1">Hemagglutinin protein</fullName>
    </submittedName>
</protein>
<evidence type="ECO:0000313" key="2">
    <source>
        <dbReference type="Proteomes" id="UP000030300"/>
    </source>
</evidence>
<evidence type="ECO:0000313" key="1">
    <source>
        <dbReference type="EMBL" id="AIY17896.1"/>
    </source>
</evidence>
<sequence>MRARALSALVAALLVLVAVPLGAVHGAGTGTISGTVTVPHGYDVRAVRVLATPVGSPGGVVGAPGAWVRPDGTFDLSGLAPGEYNVAFGTYWSDLNPCSHGRDRWWTSPGQATGTCAGSTLTGAGVVTVTDDGTTDLGTTPLLTVFTPHRFGGRVVAAAGRTTAGVRAEVWFGGDGIWNIPGGWYRLTSVPAQVLDASGTFAFDLVEPLGSNQLAVRLVDAAGQGYAFSFGTGGLTSATPGSGGADFGTGASGLLLVPYGRTGDVDAGTRQLKLPVGYASGGVTLSGAAEWGRTLTAHSTVVWSDPAIGTTFQWYRNGIAIDDAFGPTYVLDGLDDGWETGISARAIPAGPWASTGPPADSPVAVIQNTTPFSAAPPVVSGRSEVGGRLSASPGTWRPSAGELTYRYQWFRGATAIPGATAATYTAGLADLGRQLSVEVTAEHNPWFTGPATARSAATPVIARAAIPASWVRRWPTRSGVPQVGRTVRVGRPVLSATGLAQRPTTTFRWYAGKRALPRATTRQLRITRALRGKVVTVVVTISKPGYVPRSRTVRIGRVR</sequence>
<dbReference type="eggNOG" id="COG3391">
    <property type="taxonomic scope" value="Bacteria"/>
</dbReference>
<dbReference type="KEGG" id="psim:KR76_16000"/>
<dbReference type="EMBL" id="CP009896">
    <property type="protein sequence ID" value="AIY17896.1"/>
    <property type="molecule type" value="Genomic_DNA"/>
</dbReference>
<reference evidence="1 2" key="1">
    <citation type="journal article" date="2015" name="Genome Announc.">
        <title>Complete Genome Sequence of Steroid-Transforming Nocardioides simplex VKM Ac-2033D.</title>
        <authorList>
            <person name="Shtratnikova V.Y."/>
            <person name="Schelkunov M.I."/>
            <person name="Pekov Y.A."/>
            <person name="Fokina V.V."/>
            <person name="Logacheva M.D."/>
            <person name="Sokolov S.L."/>
            <person name="Bragin E.Y."/>
            <person name="Ashapkin V.V."/>
            <person name="Donova M.V."/>
        </authorList>
    </citation>
    <scope>NUCLEOTIDE SEQUENCE [LARGE SCALE GENOMIC DNA]</scope>
    <source>
        <strain evidence="1 2">VKM Ac-2033D</strain>
    </source>
</reference>
<dbReference type="Gene3D" id="2.60.40.2700">
    <property type="match status" value="2"/>
</dbReference>
<dbReference type="HOGENOM" id="CLU_433263_0_0_11"/>
<gene>
    <name evidence="1" type="ORF">KR76_16000</name>
</gene>
<dbReference type="GeneID" id="96610338"/>
<dbReference type="OrthoDB" id="291295at2"/>
<accession>A0A0A1DKG3</accession>